<feature type="region of interest" description="Disordered" evidence="1">
    <location>
        <begin position="940"/>
        <end position="1028"/>
    </location>
</feature>
<feature type="compositionally biased region" description="Low complexity" evidence="1">
    <location>
        <begin position="974"/>
        <end position="985"/>
    </location>
</feature>
<accession>A0A226ENI6</accession>
<feature type="compositionally biased region" description="Basic and acidic residues" evidence="1">
    <location>
        <begin position="878"/>
        <end position="903"/>
    </location>
</feature>
<dbReference type="OMA" id="ICEVRPP"/>
<feature type="compositionally biased region" description="Low complexity" evidence="1">
    <location>
        <begin position="1419"/>
        <end position="1433"/>
    </location>
</feature>
<feature type="region of interest" description="Disordered" evidence="1">
    <location>
        <begin position="1266"/>
        <end position="1294"/>
    </location>
</feature>
<feature type="region of interest" description="Disordered" evidence="1">
    <location>
        <begin position="1042"/>
        <end position="1155"/>
    </location>
</feature>
<feature type="compositionally biased region" description="Low complexity" evidence="1">
    <location>
        <begin position="1203"/>
        <end position="1217"/>
    </location>
</feature>
<gene>
    <name evidence="2" type="ORF">Fcan01_04104</name>
</gene>
<feature type="compositionally biased region" description="Polar residues" evidence="1">
    <location>
        <begin position="905"/>
        <end position="925"/>
    </location>
</feature>
<feature type="compositionally biased region" description="Low complexity" evidence="1">
    <location>
        <begin position="1271"/>
        <end position="1286"/>
    </location>
</feature>
<organism evidence="2 3">
    <name type="scientific">Folsomia candida</name>
    <name type="common">Springtail</name>
    <dbReference type="NCBI Taxonomy" id="158441"/>
    <lineage>
        <taxon>Eukaryota</taxon>
        <taxon>Metazoa</taxon>
        <taxon>Ecdysozoa</taxon>
        <taxon>Arthropoda</taxon>
        <taxon>Hexapoda</taxon>
        <taxon>Collembola</taxon>
        <taxon>Entomobryomorpha</taxon>
        <taxon>Isotomoidea</taxon>
        <taxon>Isotomidae</taxon>
        <taxon>Proisotominae</taxon>
        <taxon>Folsomia</taxon>
    </lineage>
</organism>
<proteinExistence type="predicted"/>
<feature type="region of interest" description="Disordered" evidence="1">
    <location>
        <begin position="568"/>
        <end position="592"/>
    </location>
</feature>
<sequence>MLVNWSGKLGHVFGGRIFRILILFLCALGILVGVYRARGNRIEKEQLQKNRPLKHSATNLLQSSASSRWVIVANPGPAGDQFVCSVARVAKDANYSWKTIIIGEKLECCRMPDCYSIHTSQFLRMSYRTASTLKSLMASEVELNNNSTTPSSSAYKEVVRNLAYIWVIHRGARHVFDAYVDEYIAAGVSIPQFEEELSRQLHTLALDESLALVEDSKISHHRSRGGGGGSVFRNPYAHFGRPDVRLVPGGTGNNYLERHGHHVPLSAAAGVKHNSSRRASEFPTFRICEVRPPSIEKFLEIDDGWWDLRAPALVLPGDTMPPLCTRNTIYKSDVFWALPILPDYASGNDNGTEEQDVFPVKNSTSRIPPWYIRGLWSQSLLGDLGGSIRLTLSRVPTLQLNQNYFTGGDYEPSSSPSTSKLLKRWHCKSRSTFRCLLLMSKELSKSVYLRKHDLALIEAWIIDLKSIHYAEPPMLPKRRSHTNPCLGADGLHGVSFFPALEPHLSSVAESEYSLAKRNETLRSLVSAADRLRVKRDEGLSSDLTPPGERSTYFSTDWSAYIPVTESTSVQRYGSSSSSSSSEDKSSQLSSSNGPVTYYAHFRDAFRELEDSPSDFVRTLVTHSKQKAELAEKHRQQQQNRNGKQFLTQPFPLSNSKSGFSSSETSSQEEEFPILKAMTENMCTGFGPLIPFKPRKTYDDLLLIVVFSNQHYDLIPTLEVLYRSIFPNMLYCGHPHVSVDLFLRKYQTAEHRSFSFLPTYTRATYECVLGAMEMNYEVKGYIVISDETLMKSWNIEDLDKNKIWVSSSTTHDSRHVPVTKASWRNLDPRGQKLPRLLDGIVNTWKLFTYILVGHDGWSIDQGQGQGKSQGQGGPITVKNIRERRDVEKENDKNGSTSDKDKESLETGESSYVSHQIDSHSYSPFGNDSSSDVVAVVESKAENSLKADPPLSFGTGGGGWDLSPSDWDNKGSTILSETSNETTTTTETDGDVEVGEEDENESASNDDLLTGSSLPSASSSPSSSSTPEPIMDELESILLPTPLSSELLDSSSSNNSNNNNNTSNISSSTLSSSLSDGGSAGEELEGGGDLASTTTAGTVTTTGGDSSSVGVPLYHVEHAEPPTPPTWHRPGDEATLRPENNSTSTTTPTTTTTQKMPLQETAKFLNKTVPGGGDEIQEHQREVIPQRQEEDVPLSVNYDPLPSITTPPTFPTSSSTRPPAQFLQSAINPSSDSELVAREMELLLEHVQDVYLNMLHVVSEYKEFNESKSQEFSSEGPSESILSSTRSSLLEDTKSHRISPREFRHIRCTLQDDGHQSELCSSLRSFISTLGQNLGGEIELDYDTIPMYYLPSWATKSFYSVANVLLHFGVMDELALPLLFRGLAIEGDWVNLRRSAALKVISEYEEDSPSPVSLPPPNVRSTSSSSSAEEDSPSSPAHYFHPFNLHKVHSDLDKRKLFCSNYLLKVFQM</sequence>
<dbReference type="PANTHER" id="PTHR31362">
    <property type="entry name" value="GLYCOSYLTRANSFERASE STELLO1-RELATED"/>
    <property type="match status" value="1"/>
</dbReference>
<feature type="compositionally biased region" description="Gly residues" evidence="1">
    <location>
        <begin position="862"/>
        <end position="872"/>
    </location>
</feature>
<evidence type="ECO:0000313" key="2">
    <source>
        <dbReference type="EMBL" id="OXA59049.1"/>
    </source>
</evidence>
<feature type="compositionally biased region" description="Low complexity" evidence="1">
    <location>
        <begin position="1140"/>
        <end position="1151"/>
    </location>
</feature>
<dbReference type="InterPro" id="IPR005049">
    <property type="entry name" value="STL-like"/>
</dbReference>
<feature type="region of interest" description="Disordered" evidence="1">
    <location>
        <begin position="860"/>
        <end position="928"/>
    </location>
</feature>
<feature type="compositionally biased region" description="Acidic residues" evidence="1">
    <location>
        <begin position="986"/>
        <end position="999"/>
    </location>
</feature>
<evidence type="ECO:0000256" key="1">
    <source>
        <dbReference type="SAM" id="MobiDB-lite"/>
    </source>
</evidence>
<feature type="compositionally biased region" description="Low complexity" evidence="1">
    <location>
        <begin position="1042"/>
        <end position="1075"/>
    </location>
</feature>
<feature type="region of interest" description="Disordered" evidence="1">
    <location>
        <begin position="626"/>
        <end position="667"/>
    </location>
</feature>
<dbReference type="PANTHER" id="PTHR31362:SF0">
    <property type="entry name" value="EXOSTOSIN DOMAIN-CONTAINING PROTEIN-RELATED"/>
    <property type="match status" value="1"/>
</dbReference>
<dbReference type="OrthoDB" id="6346751at2759"/>
<feature type="compositionally biased region" description="Low complexity" evidence="1">
    <location>
        <begin position="1088"/>
        <end position="1109"/>
    </location>
</feature>
<evidence type="ECO:0000313" key="3">
    <source>
        <dbReference type="Proteomes" id="UP000198287"/>
    </source>
</evidence>
<feature type="compositionally biased region" description="Low complexity" evidence="1">
    <location>
        <begin position="653"/>
        <end position="665"/>
    </location>
</feature>
<protein>
    <submittedName>
        <fullName evidence="2">Uncharacterized protein</fullName>
    </submittedName>
</protein>
<name>A0A226ENI6_FOLCA</name>
<comment type="caution">
    <text evidence="2">The sequence shown here is derived from an EMBL/GenBank/DDBJ whole genome shotgun (WGS) entry which is preliminary data.</text>
</comment>
<dbReference type="EMBL" id="LNIX01000002">
    <property type="protein sequence ID" value="OXA59049.1"/>
    <property type="molecule type" value="Genomic_DNA"/>
</dbReference>
<feature type="compositionally biased region" description="Polar residues" evidence="1">
    <location>
        <begin position="636"/>
        <end position="652"/>
    </location>
</feature>
<dbReference type="Proteomes" id="UP000198287">
    <property type="component" value="Unassembled WGS sequence"/>
</dbReference>
<keyword evidence="3" id="KW-1185">Reference proteome</keyword>
<feature type="region of interest" description="Disordered" evidence="1">
    <location>
        <begin position="1203"/>
        <end position="1225"/>
    </location>
</feature>
<feature type="compositionally biased region" description="Low complexity" evidence="1">
    <location>
        <begin position="568"/>
        <end position="591"/>
    </location>
</feature>
<feature type="region of interest" description="Disordered" evidence="1">
    <location>
        <begin position="1405"/>
        <end position="1433"/>
    </location>
</feature>
<feature type="compositionally biased region" description="Low complexity" evidence="1">
    <location>
        <begin position="1000"/>
        <end position="1027"/>
    </location>
</feature>
<reference evidence="2 3" key="1">
    <citation type="submission" date="2015-12" db="EMBL/GenBank/DDBJ databases">
        <title>The genome of Folsomia candida.</title>
        <authorList>
            <person name="Faddeeva A."/>
            <person name="Derks M.F."/>
            <person name="Anvar Y."/>
            <person name="Smit S."/>
            <person name="Van Straalen N."/>
            <person name="Roelofs D."/>
        </authorList>
    </citation>
    <scope>NUCLEOTIDE SEQUENCE [LARGE SCALE GENOMIC DNA]</scope>
    <source>
        <strain evidence="2 3">VU population</strain>
        <tissue evidence="2">Whole body</tissue>
    </source>
</reference>